<evidence type="ECO:0000256" key="5">
    <source>
        <dbReference type="ARBA" id="ARBA00023002"/>
    </source>
</evidence>
<sequence>MKVVIIGASHGGLQAALTLKKLNSRTEVLLVEKRSEVSFVSSGIVLKMNQMVDELNKVRYITSEELDDKGVDVLLNATVTAINPKKKIIIYEDIQGKYYEVSYDKLILATGSNQFSTNITLPSKDKVTVFKSYSSSVEVLGKLEKAKSISIIGGGYIGVELCDALKGQGKEVHLIESADSVLFRYLGKEISSIIEQKIKDSGAFLHLNESVIGFSDIDEEMFITKTTNEEIRNDYVIVAVNARPDTSLVKDFLDLNTNGTIRVNEQMQTSDPDIFALGDVISYPVRNSYRKSFIPLVNNVVRSATVAAMNVLGHSMKYNMTQKTTATKIFDSYVASTGLTEEEAKFEGIEVEGIFLTLPCQLPYLELQEDVHIKLVFEKGSHKLIGGQLMSEKDITQSINTLSLAIDKETTLEELVTMDFYFNPAINQPMGIISRAAYDFLIEKYKV</sequence>
<evidence type="ECO:0000259" key="9">
    <source>
        <dbReference type="Pfam" id="PF07992"/>
    </source>
</evidence>
<dbReference type="Gene3D" id="3.50.50.60">
    <property type="entry name" value="FAD/NAD(P)-binding domain"/>
    <property type="match status" value="2"/>
</dbReference>
<dbReference type="InterPro" id="IPR036188">
    <property type="entry name" value="FAD/NAD-bd_sf"/>
</dbReference>
<dbReference type="InterPro" id="IPR016156">
    <property type="entry name" value="FAD/NAD-linked_Rdtase_dimer_sf"/>
</dbReference>
<dbReference type="Pfam" id="PF07992">
    <property type="entry name" value="Pyr_redox_2"/>
    <property type="match status" value="1"/>
</dbReference>
<dbReference type="InterPro" id="IPR004099">
    <property type="entry name" value="Pyr_nucl-diS_OxRdtase_dimer"/>
</dbReference>
<dbReference type="Proteomes" id="UP000664632">
    <property type="component" value="Unassembled WGS sequence"/>
</dbReference>
<feature type="domain" description="FAD/NAD(P)-binding" evidence="9">
    <location>
        <begin position="1"/>
        <end position="300"/>
    </location>
</feature>
<evidence type="ECO:0000256" key="4">
    <source>
        <dbReference type="ARBA" id="ARBA00022827"/>
    </source>
</evidence>
<dbReference type="PANTHER" id="PTHR43429">
    <property type="entry name" value="PYRIDINE NUCLEOTIDE-DISULFIDE OXIDOREDUCTASE DOMAIN-CONTAINING"/>
    <property type="match status" value="1"/>
</dbReference>
<accession>A0ABS3GZP5</accession>
<comment type="cofactor">
    <cofactor evidence="1">
        <name>FAD</name>
        <dbReference type="ChEBI" id="CHEBI:57692"/>
    </cofactor>
</comment>
<evidence type="ECO:0000259" key="8">
    <source>
        <dbReference type="Pfam" id="PF02852"/>
    </source>
</evidence>
<keyword evidence="11" id="KW-1185">Reference proteome</keyword>
<dbReference type="PANTHER" id="PTHR43429:SF1">
    <property type="entry name" value="NAD(P)H SULFUR OXIDOREDUCTASE (COA-DEPENDENT)"/>
    <property type="match status" value="1"/>
</dbReference>
<evidence type="ECO:0000313" key="11">
    <source>
        <dbReference type="Proteomes" id="UP000664632"/>
    </source>
</evidence>
<keyword evidence="6" id="KW-0558">Oxidation</keyword>
<evidence type="ECO:0000256" key="7">
    <source>
        <dbReference type="ARBA" id="ARBA00023284"/>
    </source>
</evidence>
<dbReference type="InterPro" id="IPR023753">
    <property type="entry name" value="FAD/NAD-binding_dom"/>
</dbReference>
<dbReference type="Gene3D" id="3.30.390.30">
    <property type="match status" value="1"/>
</dbReference>
<gene>
    <name evidence="10" type="ORF">JZO69_06200</name>
</gene>
<evidence type="ECO:0000256" key="3">
    <source>
        <dbReference type="ARBA" id="ARBA00022630"/>
    </source>
</evidence>
<comment type="similarity">
    <text evidence="2">Belongs to the class-III pyridine nucleotide-disulfide oxidoreductase family.</text>
</comment>
<keyword evidence="3" id="KW-0285">Flavoprotein</keyword>
<organism evidence="10 11">
    <name type="scientific">Candidatus Enterococcus ikei</name>
    <dbReference type="NCBI Taxonomy" id="2815326"/>
    <lineage>
        <taxon>Bacteria</taxon>
        <taxon>Bacillati</taxon>
        <taxon>Bacillota</taxon>
        <taxon>Bacilli</taxon>
        <taxon>Lactobacillales</taxon>
        <taxon>Enterococcaceae</taxon>
        <taxon>Enterococcus</taxon>
    </lineage>
</organism>
<dbReference type="InterPro" id="IPR050260">
    <property type="entry name" value="FAD-bd_OxRdtase"/>
</dbReference>
<comment type="caution">
    <text evidence="10">The sequence shown here is derived from an EMBL/GenBank/DDBJ whole genome shotgun (WGS) entry which is preliminary data.</text>
</comment>
<feature type="domain" description="Pyridine nucleotide-disulphide oxidoreductase dimerisation" evidence="8">
    <location>
        <begin position="327"/>
        <end position="427"/>
    </location>
</feature>
<dbReference type="PRINTS" id="PR00411">
    <property type="entry name" value="PNDRDTASEI"/>
</dbReference>
<evidence type="ECO:0000256" key="2">
    <source>
        <dbReference type="ARBA" id="ARBA00009130"/>
    </source>
</evidence>
<keyword evidence="5" id="KW-0560">Oxidoreductase</keyword>
<dbReference type="SUPFAM" id="SSF55424">
    <property type="entry name" value="FAD/NAD-linked reductases, dimerisation (C-terminal) domain"/>
    <property type="match status" value="1"/>
</dbReference>
<dbReference type="PRINTS" id="PR00368">
    <property type="entry name" value="FADPNR"/>
</dbReference>
<evidence type="ECO:0000313" key="10">
    <source>
        <dbReference type="EMBL" id="MBO0439944.1"/>
    </source>
</evidence>
<dbReference type="SUPFAM" id="SSF51905">
    <property type="entry name" value="FAD/NAD(P)-binding domain"/>
    <property type="match status" value="1"/>
</dbReference>
<proteinExistence type="inferred from homology"/>
<keyword evidence="7" id="KW-0676">Redox-active center</keyword>
<dbReference type="EMBL" id="JAFLWD010000012">
    <property type="protein sequence ID" value="MBO0439944.1"/>
    <property type="molecule type" value="Genomic_DNA"/>
</dbReference>
<name>A0ABS3GZP5_9ENTE</name>
<dbReference type="RefSeq" id="WP_207112023.1">
    <property type="nucleotide sequence ID" value="NZ_JAFLWD010000012.1"/>
</dbReference>
<evidence type="ECO:0000256" key="1">
    <source>
        <dbReference type="ARBA" id="ARBA00001974"/>
    </source>
</evidence>
<dbReference type="Pfam" id="PF02852">
    <property type="entry name" value="Pyr_redox_dim"/>
    <property type="match status" value="1"/>
</dbReference>
<protein>
    <submittedName>
        <fullName evidence="10">FAD-dependent oxidoreductase</fullName>
    </submittedName>
</protein>
<evidence type="ECO:0000256" key="6">
    <source>
        <dbReference type="ARBA" id="ARBA00023097"/>
    </source>
</evidence>
<keyword evidence="4" id="KW-0274">FAD</keyword>
<reference evidence="10 11" key="1">
    <citation type="submission" date="2021-03" db="EMBL/GenBank/DDBJ databases">
        <title>Enterococcal diversity collection.</title>
        <authorList>
            <person name="Gilmore M.S."/>
            <person name="Schwartzman J."/>
            <person name="Van Tyne D."/>
            <person name="Martin M."/>
            <person name="Earl A.M."/>
            <person name="Manson A.L."/>
            <person name="Straub T."/>
            <person name="Salamzade R."/>
            <person name="Saavedra J."/>
            <person name="Lebreton F."/>
            <person name="Prichula J."/>
            <person name="Schaufler K."/>
            <person name="Gaca A."/>
            <person name="Sgardioli B."/>
            <person name="Wagenaar J."/>
            <person name="Strong T."/>
        </authorList>
    </citation>
    <scope>NUCLEOTIDE SEQUENCE [LARGE SCALE GENOMIC DNA]</scope>
    <source>
        <strain evidence="10 11">DIV0869a</strain>
    </source>
</reference>